<dbReference type="Proteomes" id="UP001431783">
    <property type="component" value="Unassembled WGS sequence"/>
</dbReference>
<feature type="signal peptide" evidence="1">
    <location>
        <begin position="1"/>
        <end position="26"/>
    </location>
</feature>
<evidence type="ECO:0000313" key="2">
    <source>
        <dbReference type="EMBL" id="KAK9888910.1"/>
    </source>
</evidence>
<evidence type="ECO:0000313" key="3">
    <source>
        <dbReference type="Proteomes" id="UP001431783"/>
    </source>
</evidence>
<keyword evidence="3" id="KW-1185">Reference proteome</keyword>
<feature type="chain" id="PRO_5043632110" evidence="1">
    <location>
        <begin position="27"/>
        <end position="70"/>
    </location>
</feature>
<protein>
    <submittedName>
        <fullName evidence="2">Uncharacterized protein</fullName>
    </submittedName>
</protein>
<sequence>MSILLLASSSRYFLYGVLMLVETSLGVTTPKDVDGRLTAKAVGNLSEDKDVELFFANRGLGLVLQANFGD</sequence>
<dbReference type="AlphaFoldDB" id="A0AAW1V2M8"/>
<gene>
    <name evidence="2" type="ORF">WA026_001131</name>
</gene>
<name>A0AAW1V2M8_9CUCU</name>
<organism evidence="2 3">
    <name type="scientific">Henosepilachna vigintioctopunctata</name>
    <dbReference type="NCBI Taxonomy" id="420089"/>
    <lineage>
        <taxon>Eukaryota</taxon>
        <taxon>Metazoa</taxon>
        <taxon>Ecdysozoa</taxon>
        <taxon>Arthropoda</taxon>
        <taxon>Hexapoda</taxon>
        <taxon>Insecta</taxon>
        <taxon>Pterygota</taxon>
        <taxon>Neoptera</taxon>
        <taxon>Endopterygota</taxon>
        <taxon>Coleoptera</taxon>
        <taxon>Polyphaga</taxon>
        <taxon>Cucujiformia</taxon>
        <taxon>Coccinelloidea</taxon>
        <taxon>Coccinellidae</taxon>
        <taxon>Epilachninae</taxon>
        <taxon>Epilachnini</taxon>
        <taxon>Henosepilachna</taxon>
    </lineage>
</organism>
<reference evidence="2 3" key="1">
    <citation type="submission" date="2023-03" db="EMBL/GenBank/DDBJ databases">
        <title>Genome insight into feeding habits of ladybird beetles.</title>
        <authorList>
            <person name="Li H.-S."/>
            <person name="Huang Y.-H."/>
            <person name="Pang H."/>
        </authorList>
    </citation>
    <scope>NUCLEOTIDE SEQUENCE [LARGE SCALE GENOMIC DNA]</scope>
    <source>
        <strain evidence="2">SYSU_2023b</strain>
        <tissue evidence="2">Whole body</tissue>
    </source>
</reference>
<keyword evidence="1" id="KW-0732">Signal</keyword>
<proteinExistence type="predicted"/>
<evidence type="ECO:0000256" key="1">
    <source>
        <dbReference type="SAM" id="SignalP"/>
    </source>
</evidence>
<dbReference type="EMBL" id="JARQZJ010000121">
    <property type="protein sequence ID" value="KAK9888910.1"/>
    <property type="molecule type" value="Genomic_DNA"/>
</dbReference>
<accession>A0AAW1V2M8</accession>
<comment type="caution">
    <text evidence="2">The sequence shown here is derived from an EMBL/GenBank/DDBJ whole genome shotgun (WGS) entry which is preliminary data.</text>
</comment>